<dbReference type="Pfam" id="PF01936">
    <property type="entry name" value="NYN"/>
    <property type="match status" value="1"/>
</dbReference>
<dbReference type="AlphaFoldDB" id="A0A1G2ILF4"/>
<comment type="caution">
    <text evidence="2">The sequence shown here is derived from an EMBL/GenBank/DDBJ whole genome shotgun (WGS) entry which is preliminary data.</text>
</comment>
<dbReference type="Gene3D" id="3.40.50.1010">
    <property type="entry name" value="5'-nuclease"/>
    <property type="match status" value="1"/>
</dbReference>
<proteinExistence type="predicted"/>
<dbReference type="InterPro" id="IPR021139">
    <property type="entry name" value="NYN"/>
</dbReference>
<protein>
    <recommendedName>
        <fullName evidence="1">NYN domain-containing protein</fullName>
    </recommendedName>
</protein>
<reference evidence="2 3" key="1">
    <citation type="journal article" date="2016" name="Nat. Commun.">
        <title>Thousands of microbial genomes shed light on interconnected biogeochemical processes in an aquifer system.</title>
        <authorList>
            <person name="Anantharaman K."/>
            <person name="Brown C.T."/>
            <person name="Hug L.A."/>
            <person name="Sharon I."/>
            <person name="Castelle C.J."/>
            <person name="Probst A.J."/>
            <person name="Thomas B.C."/>
            <person name="Singh A."/>
            <person name="Wilkins M.J."/>
            <person name="Karaoz U."/>
            <person name="Brodie E.L."/>
            <person name="Williams K.H."/>
            <person name="Hubbard S.S."/>
            <person name="Banfield J.F."/>
        </authorList>
    </citation>
    <scope>NUCLEOTIDE SEQUENCE [LARGE SCALE GENOMIC DNA]</scope>
</reference>
<dbReference type="EMBL" id="MHPE01000047">
    <property type="protein sequence ID" value="OGZ75535.1"/>
    <property type="molecule type" value="Genomic_DNA"/>
</dbReference>
<dbReference type="PANTHER" id="PTHR35458:SF8">
    <property type="entry name" value="SLR0650 PROTEIN"/>
    <property type="match status" value="1"/>
</dbReference>
<feature type="domain" description="NYN" evidence="1">
    <location>
        <begin position="154"/>
        <end position="219"/>
    </location>
</feature>
<name>A0A1G2ILF4_9BACT</name>
<dbReference type="PANTHER" id="PTHR35458">
    <property type="entry name" value="SLR0755 PROTEIN"/>
    <property type="match status" value="1"/>
</dbReference>
<gene>
    <name evidence="2" type="ORF">A3G45_01020</name>
</gene>
<dbReference type="Proteomes" id="UP000178632">
    <property type="component" value="Unassembled WGS sequence"/>
</dbReference>
<evidence type="ECO:0000313" key="2">
    <source>
        <dbReference type="EMBL" id="OGZ75535.1"/>
    </source>
</evidence>
<dbReference type="InterPro" id="IPR047140">
    <property type="entry name" value="LabA"/>
</dbReference>
<evidence type="ECO:0000259" key="1">
    <source>
        <dbReference type="Pfam" id="PF01936"/>
    </source>
</evidence>
<dbReference type="GO" id="GO:0004540">
    <property type="term" value="F:RNA nuclease activity"/>
    <property type="evidence" value="ECO:0007669"/>
    <property type="project" value="InterPro"/>
</dbReference>
<accession>A0A1G2ILF4</accession>
<evidence type="ECO:0000313" key="3">
    <source>
        <dbReference type="Proteomes" id="UP000178632"/>
    </source>
</evidence>
<sequence>MFNAKTEKIKYLAEKYPQRISELEKVFDKKTNVYIDFANAIRWQEKLHWHFDLRRLKQFLDSFENINSVKFYSGTLIGDEKSETFIREVEKIGYNIHTKPVKIMKLSIDVSSIPENSLALLENFIRKSLLKQFDLGTIEHLNKKLKELNAKGIKFVEDRKCNFDVEIGRDMLLDYNKNGVENFVLWSGDSDFADPISQLLKDNKKVAVFATSKRISAELGDLRNKGLFIFDIQKIRNFICWKKEIQ</sequence>
<organism evidence="2 3">
    <name type="scientific">Candidatus Staskawiczbacteria bacterium RIFCSPLOWO2_12_FULL_37_15</name>
    <dbReference type="NCBI Taxonomy" id="1802218"/>
    <lineage>
        <taxon>Bacteria</taxon>
        <taxon>Candidatus Staskawicziibacteriota</taxon>
    </lineage>
</organism>